<evidence type="ECO:0000256" key="3">
    <source>
        <dbReference type="ARBA" id="ARBA00022813"/>
    </source>
</evidence>
<protein>
    <recommendedName>
        <fullName evidence="4">Isoaspartyl peptidase</fullName>
    </recommendedName>
</protein>
<dbReference type="GO" id="GO:0006508">
    <property type="term" value="P:proteolysis"/>
    <property type="evidence" value="ECO:0007669"/>
    <property type="project" value="UniProtKB-KW"/>
</dbReference>
<feature type="binding site" evidence="6">
    <location>
        <begin position="227"/>
        <end position="230"/>
    </location>
    <ligand>
        <name>substrate</name>
    </ligand>
</feature>
<dbReference type="InterPro" id="IPR029055">
    <property type="entry name" value="Ntn_hydrolases_N"/>
</dbReference>
<reference evidence="8 14" key="4">
    <citation type="journal article" date="2023" name="Phytobiomes J">
        <title>Deciphering the key players within the bacterial microbiota associated with aerial crown gall tumors on rhododendron: Insights into the gallobiome.</title>
        <authorList>
            <person name="Kuzmanovic N."/>
            <person name="Nesme J."/>
            <person name="Wolf J."/>
            <person name="Neumann-Schaal M."/>
            <person name="Petersen J."/>
            <person name="Fernandez-Gnecco G."/>
            <person name="Sproeer C."/>
            <person name="Bunk B."/>
            <person name="Overmann J."/>
            <person name="Sorensen S.J."/>
            <person name="Idczak E."/>
            <person name="Smalla K."/>
        </authorList>
    </citation>
    <scope>NUCLEOTIDE SEQUENCE</scope>
    <source>
        <strain evidence="8">Rho-11.1</strain>
        <strain evidence="14">rho-14.1</strain>
        <strain evidence="9">Rho-14.1</strain>
    </source>
</reference>
<reference evidence="11" key="2">
    <citation type="submission" date="2016-10" db="EMBL/GenBank/DDBJ databases">
        <authorList>
            <person name="de Groot N.N."/>
        </authorList>
    </citation>
    <scope>NUCLEOTIDE SEQUENCE [LARGE SCALE GENOMIC DNA]</scope>
    <source>
        <strain evidence="11">DSM25559</strain>
    </source>
</reference>
<sequence>MSKIALAIHGGCGVMAKLSLTEAEWEAARVDLGHALKAGWAVLQANGSALDAVQAAVVVMEDSPHFNAGYGAALNAAGEHELDASIMDGATLEAGAVTLVRRIRNPVKAARCVMEKGDAVLMGGSAADDFAAAEGLDIVEPTYFTTEKRVKALAAMKAHAEAGTAAAASESEKHGTVGAVALDAAGHLAAATSTGGYNNKPVGRIGDTPIVGAGTYARDGLCAVSGTGKGEFFIRYAVGHEVASRIGYLNETVEEAASKVIQHDLKPHGIGAGLVAVGADGSITAPYNTDGMFRGWVTTEGNFYVATHDQVLSVA</sequence>
<dbReference type="CDD" id="cd04701">
    <property type="entry name" value="Asparaginase_2"/>
    <property type="match status" value="1"/>
</dbReference>
<dbReference type="Gene3D" id="3.60.20.30">
    <property type="entry name" value="(Glycosyl)asparaginase"/>
    <property type="match status" value="1"/>
</dbReference>
<evidence type="ECO:0000256" key="2">
    <source>
        <dbReference type="ARBA" id="ARBA00022801"/>
    </source>
</evidence>
<feature type="active site" description="Nucleophile" evidence="5">
    <location>
        <position position="176"/>
    </location>
</feature>
<dbReference type="EMBL" id="NXEJ01000008">
    <property type="protein sequence ID" value="POO50022.1"/>
    <property type="molecule type" value="Genomic_DNA"/>
</dbReference>
<dbReference type="RefSeq" id="WP_077118086.1">
    <property type="nucleotide sequence ID" value="NZ_CP133552.1"/>
</dbReference>
<name>A0A1R3TFB9_9HYPH</name>
<proteinExistence type="predicted"/>
<dbReference type="GO" id="GO:0008233">
    <property type="term" value="F:peptidase activity"/>
    <property type="evidence" value="ECO:0007669"/>
    <property type="project" value="UniProtKB-KW"/>
</dbReference>
<evidence type="ECO:0000313" key="11">
    <source>
        <dbReference type="EMBL" id="SCX08564.1"/>
    </source>
</evidence>
<dbReference type="EMBL" id="FMUE01000002">
    <property type="protein sequence ID" value="SCX08564.1"/>
    <property type="molecule type" value="Genomic_DNA"/>
</dbReference>
<evidence type="ECO:0000313" key="8">
    <source>
        <dbReference type="EMBL" id="MDX8302204.1"/>
    </source>
</evidence>
<evidence type="ECO:0000313" key="12">
    <source>
        <dbReference type="Proteomes" id="UP000187891"/>
    </source>
</evidence>
<dbReference type="Pfam" id="PF01112">
    <property type="entry name" value="Asparaginase_2"/>
    <property type="match status" value="1"/>
</dbReference>
<dbReference type="InterPro" id="IPR000246">
    <property type="entry name" value="Peptidase_T2"/>
</dbReference>
<evidence type="ECO:0000256" key="5">
    <source>
        <dbReference type="PIRSR" id="PIRSR600246-1"/>
    </source>
</evidence>
<dbReference type="PANTHER" id="PTHR10188:SF6">
    <property type="entry name" value="N(4)-(BETA-N-ACETYLGLUCOSAMINYL)-L-ASPARAGINASE"/>
    <property type="match status" value="1"/>
</dbReference>
<feature type="binding site" evidence="6">
    <location>
        <begin position="204"/>
        <end position="207"/>
    </location>
    <ligand>
        <name>substrate</name>
    </ligand>
</feature>
<evidence type="ECO:0000256" key="1">
    <source>
        <dbReference type="ARBA" id="ARBA00022670"/>
    </source>
</evidence>
<evidence type="ECO:0000313" key="10">
    <source>
        <dbReference type="EMBL" id="POO50022.1"/>
    </source>
</evidence>
<keyword evidence="2 11" id="KW-0378">Hydrolase</keyword>
<accession>A0A1R3TFB9</accession>
<dbReference type="EMBL" id="JAVRAD010000002">
    <property type="protein sequence ID" value="MDX8329091.1"/>
    <property type="molecule type" value="Genomic_DNA"/>
</dbReference>
<evidence type="ECO:0000256" key="4">
    <source>
        <dbReference type="ARBA" id="ARBA00069124"/>
    </source>
</evidence>
<evidence type="ECO:0000256" key="7">
    <source>
        <dbReference type="PIRSR" id="PIRSR600246-3"/>
    </source>
</evidence>
<dbReference type="Proteomes" id="UP001277561">
    <property type="component" value="Unassembled WGS sequence"/>
</dbReference>
<dbReference type="STRING" id="1907666.DSM25559_0736"/>
<organism evidence="11 12">
    <name type="scientific">Agrobacterium rosae</name>
    <dbReference type="NCBI Taxonomy" id="1972867"/>
    <lineage>
        <taxon>Bacteria</taxon>
        <taxon>Pseudomonadati</taxon>
        <taxon>Pseudomonadota</taxon>
        <taxon>Alphaproteobacteria</taxon>
        <taxon>Hyphomicrobiales</taxon>
        <taxon>Rhizobiaceae</taxon>
        <taxon>Rhizobium/Agrobacterium group</taxon>
        <taxon>Agrobacterium</taxon>
    </lineage>
</organism>
<evidence type="ECO:0000256" key="6">
    <source>
        <dbReference type="PIRSR" id="PIRSR600246-2"/>
    </source>
</evidence>
<dbReference type="EMBL" id="JAVRAF010000002">
    <property type="protein sequence ID" value="MDX8302204.1"/>
    <property type="molecule type" value="Genomic_DNA"/>
</dbReference>
<dbReference type="GeneID" id="86880938"/>
<dbReference type="SUPFAM" id="SSF56235">
    <property type="entry name" value="N-terminal nucleophile aminohydrolases (Ntn hydrolases)"/>
    <property type="match status" value="1"/>
</dbReference>
<evidence type="ECO:0000313" key="14">
    <source>
        <dbReference type="Proteomes" id="UP001277561"/>
    </source>
</evidence>
<reference evidence="12" key="1">
    <citation type="submission" date="2016-10" db="EMBL/GenBank/DDBJ databases">
        <authorList>
            <person name="Wibberg D."/>
        </authorList>
    </citation>
    <scope>NUCLEOTIDE SEQUENCE [LARGE SCALE GENOMIC DNA]</scope>
</reference>
<accession>A0A2S4E908</accession>
<dbReference type="AlphaFoldDB" id="A0A1R3TFB9"/>
<dbReference type="Proteomes" id="UP000237447">
    <property type="component" value="Unassembled WGS sequence"/>
</dbReference>
<evidence type="ECO:0000313" key="9">
    <source>
        <dbReference type="EMBL" id="MDX8329091.1"/>
    </source>
</evidence>
<gene>
    <name evidence="11" type="primary">iaaA</name>
    <name evidence="10" type="ORF">CPJ18_16610</name>
    <name evidence="11" type="ORF">DSM25559_0736</name>
    <name evidence="8" type="ORF">RMR22_08095</name>
    <name evidence="9" type="ORF">RMS29_07605</name>
</gene>
<reference evidence="10 13" key="3">
    <citation type="journal article" date="2018" name="Syst. Appl. Microbiol.">
        <title>Agrobacterium rosae sp. nov., isolated from galls on different agricultural crops.</title>
        <authorList>
            <person name="Kuzmanovic N."/>
            <person name="Pulawska J."/>
            <person name="Smalla K."/>
            <person name="Nesme X."/>
        </authorList>
    </citation>
    <scope>NUCLEOTIDE SEQUENCE [LARGE SCALE GENOMIC DNA]</scope>
    <source>
        <strain evidence="10 13">NCPPB 1650</strain>
    </source>
</reference>
<dbReference type="GO" id="GO:0016811">
    <property type="term" value="F:hydrolase activity, acting on carbon-nitrogen (but not peptide) bonds, in linear amides"/>
    <property type="evidence" value="ECO:0007669"/>
    <property type="project" value="UniProtKB-ARBA"/>
</dbReference>
<dbReference type="PANTHER" id="PTHR10188">
    <property type="entry name" value="L-ASPARAGINASE"/>
    <property type="match status" value="1"/>
</dbReference>
<dbReference type="FunFam" id="3.60.20.30:FF:000001">
    <property type="entry name" value="Isoaspartyl peptidase/L-asparaginase"/>
    <property type="match status" value="1"/>
</dbReference>
<keyword evidence="3" id="KW-0068">Autocatalytic cleavage</keyword>
<keyword evidence="14" id="KW-1185">Reference proteome</keyword>
<dbReference type="Proteomes" id="UP000187891">
    <property type="component" value="Unassembled WGS sequence"/>
</dbReference>
<feature type="site" description="Cleavage; by autolysis" evidence="7">
    <location>
        <begin position="175"/>
        <end position="176"/>
    </location>
</feature>
<evidence type="ECO:0000313" key="13">
    <source>
        <dbReference type="Proteomes" id="UP000237447"/>
    </source>
</evidence>
<keyword evidence="1" id="KW-0645">Protease</keyword>